<feature type="compositionally biased region" description="Polar residues" evidence="1">
    <location>
        <begin position="191"/>
        <end position="215"/>
    </location>
</feature>
<dbReference type="InterPro" id="IPR036508">
    <property type="entry name" value="Chitin-bd_dom_sf"/>
</dbReference>
<reference evidence="4" key="3">
    <citation type="submission" date="2020-05" db="UniProtKB">
        <authorList>
            <consortium name="EnsemblMetazoa"/>
        </authorList>
    </citation>
    <scope>IDENTIFICATION</scope>
    <source>
        <strain evidence="4">USDA</strain>
    </source>
</reference>
<dbReference type="EnsemblMetazoa" id="PHUM575010-RA">
    <property type="protein sequence ID" value="PHUM575010-PA"/>
    <property type="gene ID" value="PHUM575010"/>
</dbReference>
<dbReference type="InParanoid" id="E0W1D3"/>
<dbReference type="PANTHER" id="PTHR22933:SF47">
    <property type="entry name" value="CPAP1-I"/>
    <property type="match status" value="1"/>
</dbReference>
<gene>
    <name evidence="4" type="primary">8239573</name>
    <name evidence="3" type="ORF">Phum_PHUM575010</name>
</gene>
<keyword evidence="5" id="KW-1185">Reference proteome</keyword>
<reference evidence="3" key="1">
    <citation type="submission" date="2007-04" db="EMBL/GenBank/DDBJ databases">
        <title>Annotation of Pediculus humanus corporis strain USDA.</title>
        <authorList>
            <person name="Kirkness E."/>
            <person name="Hannick L."/>
            <person name="Hass B."/>
            <person name="Bruggner R."/>
            <person name="Lawson D."/>
            <person name="Bidwell S."/>
            <person name="Joardar V."/>
            <person name="Caler E."/>
            <person name="Walenz B."/>
            <person name="Inman J."/>
            <person name="Schobel S."/>
            <person name="Galinsky K."/>
            <person name="Amedeo P."/>
            <person name="Strausberg R."/>
        </authorList>
    </citation>
    <scope>NUCLEOTIDE SEQUENCE</scope>
    <source>
        <strain evidence="3">USDA</strain>
    </source>
</reference>
<dbReference type="RefSeq" id="XP_002432177.1">
    <property type="nucleotide sequence ID" value="XM_002432132.1"/>
</dbReference>
<feature type="region of interest" description="Disordered" evidence="1">
    <location>
        <begin position="408"/>
        <end position="466"/>
    </location>
</feature>
<evidence type="ECO:0000313" key="5">
    <source>
        <dbReference type="Proteomes" id="UP000009046"/>
    </source>
</evidence>
<feature type="compositionally biased region" description="Polar residues" evidence="1">
    <location>
        <begin position="569"/>
        <end position="578"/>
    </location>
</feature>
<feature type="domain" description="Chitin-binding type-2" evidence="2">
    <location>
        <begin position="24"/>
        <end position="87"/>
    </location>
</feature>
<feature type="compositionally biased region" description="Polar residues" evidence="1">
    <location>
        <begin position="502"/>
        <end position="520"/>
    </location>
</feature>
<feature type="region of interest" description="Disordered" evidence="1">
    <location>
        <begin position="249"/>
        <end position="271"/>
    </location>
</feature>
<sequence length="734" mass="83223">MLAVVALVNGQRRYYSLEDMPETNFDCRDKILGGYYADLEANCQMFHVCVKIPGQGVQDFRFLCPNETAFDQKNQICADSGDIDCAGSGLYYENFDLYRIGSSPAKRVPVPPSTGNKGSVLPLGPSTKSPILTNNVYEDDDYYLQKSETGDRRLHSKDILSSSSNFFNNRNKGKDLEEDEEETTTKKPEILNNSQYRPRPSQQFRPKTQFQSQFRKQTEQTPTTQQTVVENQNQLNDKKRTKIAVRKLTRKRPEDEVTVRPTQAPQQPGFSSFTTQVTQKFGGFGDSNSKYNTVSRPTTTTLAPVSGANGDVFKQNLPQGSQQNFPQQQSRFPPFKKIEQTTPAFYESSPTVAGLKNPEPTTDTKKETTAFSLLKNPIVAAGSNYNQNNRGNNNNNFQQQNRQTTANYPQTSANGVLPASTTNGNFQNQNYPQQQQQQQQQEQQKFNRPGNINFPQQQQQNRVNTPATQNFQQSRQFPNTQQNYPEQQQQNQQQSLTNRQNPTLRTSNFPQQRQNGNSPLPQQQQQPQQGVSTNGNFQQNRQQVNNGVAQNRGQNYNNQQTSTSQQSYEAQGSRQYNQRQTYSRNLEEFDDGDNQEFLKTAPSNNFRPSDLNSFANNNYKNYDTPRQNFYSSSQSSTNQPGNSYSPTGSPSQKPDLPQPSSPSRPLPQRIYPSPTAPPKQTEKKDVAYDYAYYDDAGSFSDYGSSFDHLEVIDLVVVFDSHYEGRKKSLTSIRT</sequence>
<dbReference type="EMBL" id="DS235870">
    <property type="protein sequence ID" value="EEB19439.1"/>
    <property type="molecule type" value="Genomic_DNA"/>
</dbReference>
<feature type="compositionally biased region" description="Low complexity" evidence="1">
    <location>
        <begin position="423"/>
        <end position="444"/>
    </location>
</feature>
<feature type="compositionally biased region" description="Low complexity" evidence="1">
    <location>
        <begin position="479"/>
        <end position="501"/>
    </location>
</feature>
<feature type="region of interest" description="Disordered" evidence="1">
    <location>
        <begin position="551"/>
        <end position="578"/>
    </location>
</feature>
<name>E0W1D3_PEDHC</name>
<dbReference type="GO" id="GO:0008061">
    <property type="term" value="F:chitin binding"/>
    <property type="evidence" value="ECO:0007669"/>
    <property type="project" value="InterPro"/>
</dbReference>
<feature type="compositionally biased region" description="Low complexity" evidence="1">
    <location>
        <begin position="554"/>
        <end position="568"/>
    </location>
</feature>
<evidence type="ECO:0000256" key="1">
    <source>
        <dbReference type="SAM" id="MobiDB-lite"/>
    </source>
</evidence>
<reference evidence="3" key="2">
    <citation type="submission" date="2007-04" db="EMBL/GenBank/DDBJ databases">
        <title>The genome of the human body louse.</title>
        <authorList>
            <consortium name="The Human Body Louse Genome Consortium"/>
            <person name="Kirkness E."/>
            <person name="Walenz B."/>
            <person name="Hass B."/>
            <person name="Bruggner R."/>
            <person name="Strausberg R."/>
        </authorList>
    </citation>
    <scope>NUCLEOTIDE SEQUENCE</scope>
    <source>
        <strain evidence="3">USDA</strain>
    </source>
</reference>
<evidence type="ECO:0000313" key="3">
    <source>
        <dbReference type="EMBL" id="EEB19439.1"/>
    </source>
</evidence>
<dbReference type="VEuPathDB" id="VectorBase:PHUM575010"/>
<feature type="compositionally biased region" description="Polar residues" evidence="1">
    <location>
        <begin position="601"/>
        <end position="652"/>
    </location>
</feature>
<dbReference type="PROSITE" id="PS50940">
    <property type="entry name" value="CHIT_BIND_II"/>
    <property type="match status" value="1"/>
</dbReference>
<dbReference type="CTD" id="8239573"/>
<evidence type="ECO:0000259" key="2">
    <source>
        <dbReference type="PROSITE" id="PS50940"/>
    </source>
</evidence>
<protein>
    <recommendedName>
        <fullName evidence="2">Chitin-binding type-2 domain-containing protein</fullName>
    </recommendedName>
</protein>
<feature type="compositionally biased region" description="Low complexity" evidence="1">
    <location>
        <begin position="219"/>
        <end position="234"/>
    </location>
</feature>
<dbReference type="AlphaFoldDB" id="E0W1D3"/>
<accession>E0W1D3</accession>
<dbReference type="Gene3D" id="2.170.140.10">
    <property type="entry name" value="Chitin binding domain"/>
    <property type="match status" value="1"/>
</dbReference>
<dbReference type="KEGG" id="phu:Phum_PHUM575010"/>
<dbReference type="HOGENOM" id="CLU_377809_0_0_1"/>
<dbReference type="EMBL" id="AAZO01006993">
    <property type="status" value="NOT_ANNOTATED_CDS"/>
    <property type="molecule type" value="Genomic_DNA"/>
</dbReference>
<feature type="compositionally biased region" description="Polar residues" evidence="1">
    <location>
        <begin position="408"/>
        <end position="422"/>
    </location>
</feature>
<feature type="region of interest" description="Disordered" evidence="1">
    <location>
        <begin position="478"/>
        <end position="538"/>
    </location>
</feature>
<organism>
    <name type="scientific">Pediculus humanus subsp. corporis</name>
    <name type="common">Body louse</name>
    <dbReference type="NCBI Taxonomy" id="121224"/>
    <lineage>
        <taxon>Eukaryota</taxon>
        <taxon>Metazoa</taxon>
        <taxon>Ecdysozoa</taxon>
        <taxon>Arthropoda</taxon>
        <taxon>Hexapoda</taxon>
        <taxon>Insecta</taxon>
        <taxon>Pterygota</taxon>
        <taxon>Neoptera</taxon>
        <taxon>Paraneoptera</taxon>
        <taxon>Psocodea</taxon>
        <taxon>Troctomorpha</taxon>
        <taxon>Phthiraptera</taxon>
        <taxon>Anoplura</taxon>
        <taxon>Pediculidae</taxon>
        <taxon>Pediculus</taxon>
    </lineage>
</organism>
<feature type="region of interest" description="Disordered" evidence="1">
    <location>
        <begin position="162"/>
        <end position="235"/>
    </location>
</feature>
<dbReference type="SUPFAM" id="SSF57625">
    <property type="entry name" value="Invertebrate chitin-binding proteins"/>
    <property type="match status" value="1"/>
</dbReference>
<dbReference type="InterPro" id="IPR002557">
    <property type="entry name" value="Chitin-bd_dom"/>
</dbReference>
<feature type="compositionally biased region" description="Polar residues" evidence="1">
    <location>
        <begin position="453"/>
        <end position="466"/>
    </location>
</feature>
<feature type="region of interest" description="Disordered" evidence="1">
    <location>
        <begin position="594"/>
        <end position="684"/>
    </location>
</feature>
<dbReference type="PANTHER" id="PTHR22933">
    <property type="entry name" value="FI18007P1-RELATED"/>
    <property type="match status" value="1"/>
</dbReference>
<dbReference type="OrthoDB" id="6434376at2759"/>
<evidence type="ECO:0000313" key="4">
    <source>
        <dbReference type="EnsemblMetazoa" id="PHUM575010-PA"/>
    </source>
</evidence>
<dbReference type="eggNOG" id="ENOG502S1S8">
    <property type="taxonomic scope" value="Eukaryota"/>
</dbReference>
<dbReference type="OMA" id="CPNDTAF"/>
<proteinExistence type="predicted"/>
<feature type="compositionally biased region" description="Polar residues" evidence="1">
    <location>
        <begin position="260"/>
        <end position="271"/>
    </location>
</feature>
<dbReference type="Pfam" id="PF01607">
    <property type="entry name" value="CBM_14"/>
    <property type="match status" value="1"/>
</dbReference>
<feature type="region of interest" description="Disordered" evidence="1">
    <location>
        <begin position="106"/>
        <end position="132"/>
    </location>
</feature>
<feature type="compositionally biased region" description="Pro residues" evidence="1">
    <location>
        <begin position="656"/>
        <end position="665"/>
    </location>
</feature>
<dbReference type="InterPro" id="IPR052976">
    <property type="entry name" value="Scoloptoxin-like"/>
</dbReference>
<dbReference type="GO" id="GO:0005576">
    <property type="term" value="C:extracellular region"/>
    <property type="evidence" value="ECO:0007669"/>
    <property type="project" value="InterPro"/>
</dbReference>
<dbReference type="GeneID" id="8239573"/>
<dbReference type="Proteomes" id="UP000009046">
    <property type="component" value="Unassembled WGS sequence"/>
</dbReference>